<name>A0A8I0LAF8_9CORY</name>
<evidence type="ECO:0000256" key="1">
    <source>
        <dbReference type="SAM" id="Phobius"/>
    </source>
</evidence>
<feature type="transmembrane region" description="Helical" evidence="1">
    <location>
        <begin position="94"/>
        <end position="112"/>
    </location>
</feature>
<evidence type="ECO:0000313" key="3">
    <source>
        <dbReference type="Proteomes" id="UP000650224"/>
    </source>
</evidence>
<accession>A0A8I0LAF8</accession>
<dbReference type="RefSeq" id="WP_191732923.1">
    <property type="nucleotide sequence ID" value="NZ_JACSPR010000003.1"/>
</dbReference>
<proteinExistence type="predicted"/>
<feature type="transmembrane region" description="Helical" evidence="1">
    <location>
        <begin position="69"/>
        <end position="88"/>
    </location>
</feature>
<reference evidence="2 3" key="1">
    <citation type="submission" date="2020-08" db="EMBL/GenBank/DDBJ databases">
        <title>A Genomic Blueprint of the Chicken Gut Microbiome.</title>
        <authorList>
            <person name="Gilroy R."/>
            <person name="Ravi A."/>
            <person name="Getino M."/>
            <person name="Pursley I."/>
            <person name="Horton D.L."/>
            <person name="Alikhan N.-F."/>
            <person name="Baker D."/>
            <person name="Gharbi K."/>
            <person name="Hall N."/>
            <person name="Watson M."/>
            <person name="Adriaenssens E.M."/>
            <person name="Foster-Nyarko E."/>
            <person name="Jarju S."/>
            <person name="Secka A."/>
            <person name="Antonio M."/>
            <person name="Oren A."/>
            <person name="Chaudhuri R."/>
            <person name="La Ragione R.M."/>
            <person name="Hildebrand F."/>
            <person name="Pallen M.J."/>
        </authorList>
    </citation>
    <scope>NUCLEOTIDE SEQUENCE [LARGE SCALE GENOMIC DNA]</scope>
    <source>
        <strain evidence="2 3">Sa1YVA5</strain>
    </source>
</reference>
<dbReference type="Proteomes" id="UP000650224">
    <property type="component" value="Unassembled WGS sequence"/>
</dbReference>
<dbReference type="EMBL" id="JACSPR010000003">
    <property type="protein sequence ID" value="MBD8029687.1"/>
    <property type="molecule type" value="Genomic_DNA"/>
</dbReference>
<sequence>MNPRAKVVLTSAVFMFLGWTEVAIITDFAHTLTSGAPGCFWIAVAVALIITVAFPLWRLNRPYKGIWREIAMGFLGFWLMGGITELIIRGTEGFGLLWWLSPVSLLVILWVAQETDKQEAERAAAQAAGK</sequence>
<protein>
    <submittedName>
        <fullName evidence="2">Uncharacterized protein</fullName>
    </submittedName>
</protein>
<keyword evidence="1" id="KW-0812">Transmembrane</keyword>
<organism evidence="2 3">
    <name type="scientific">Corynebacterium gallinarum</name>
    <dbReference type="NCBI Taxonomy" id="2762214"/>
    <lineage>
        <taxon>Bacteria</taxon>
        <taxon>Bacillati</taxon>
        <taxon>Actinomycetota</taxon>
        <taxon>Actinomycetes</taxon>
        <taxon>Mycobacteriales</taxon>
        <taxon>Corynebacteriaceae</taxon>
        <taxon>Corynebacterium</taxon>
    </lineage>
</organism>
<keyword evidence="3" id="KW-1185">Reference proteome</keyword>
<gene>
    <name evidence="2" type="ORF">H9627_04985</name>
</gene>
<evidence type="ECO:0000313" key="2">
    <source>
        <dbReference type="EMBL" id="MBD8029687.1"/>
    </source>
</evidence>
<feature type="transmembrane region" description="Helical" evidence="1">
    <location>
        <begin position="39"/>
        <end position="57"/>
    </location>
</feature>
<dbReference type="AlphaFoldDB" id="A0A8I0LAF8"/>
<keyword evidence="1" id="KW-1133">Transmembrane helix</keyword>
<keyword evidence="1" id="KW-0472">Membrane</keyword>
<comment type="caution">
    <text evidence="2">The sequence shown here is derived from an EMBL/GenBank/DDBJ whole genome shotgun (WGS) entry which is preliminary data.</text>
</comment>